<dbReference type="InterPro" id="IPR036390">
    <property type="entry name" value="WH_DNA-bd_sf"/>
</dbReference>
<sequence length="397" mass="44670">MAYSNYTSASSSISKTGARLREPKPKPPSIDDLSIPKPSHHHNHQTFSDDASSIYTELSPTYDHRPPQPRTRPPPIPPSSHWLPSFYSAYTDPSLNINIITVAFNISCPLPLGIYIEVRKRSPCNGIYISKITPNSLAARDRRIRPGMLVLKVNGYPLDGLHPEKAVNFFRQAAHPKNGRIELTCFDGDDSGRFSDFNEHVVPCGIDKLSDWQKPAKPASIVPKRRLNSIAEEYCNPAPASPSSTFTTTYKTDSSIEIRPLKRFQPTEKKLITVAMANKSDGLPRKHFIAGKKCFTSDELIDWLHQNVDGFDKMKEIEHFAAEMVKDGYISQVVDKSVFSKLAYFAFTDKVKAQHHRMASRSPSWMQSSKQEDQIQPVNAAISTEFVDFEHAYTCLC</sequence>
<reference evidence="4" key="1">
    <citation type="journal article" date="2013" name="Genetics">
        <title>The draft genome and transcriptome of Panagrellus redivivus are shaped by the harsh demands of a free-living lifestyle.</title>
        <authorList>
            <person name="Srinivasan J."/>
            <person name="Dillman A.R."/>
            <person name="Macchietto M.G."/>
            <person name="Heikkinen L."/>
            <person name="Lakso M."/>
            <person name="Fracchia K.M."/>
            <person name="Antoshechkin I."/>
            <person name="Mortazavi A."/>
            <person name="Wong G."/>
            <person name="Sternberg P.W."/>
        </authorList>
    </citation>
    <scope>NUCLEOTIDE SEQUENCE [LARGE SCALE GENOMIC DNA]</scope>
    <source>
        <strain evidence="4">MT8872</strain>
    </source>
</reference>
<feature type="domain" description="DEP" evidence="3">
    <location>
        <begin position="292"/>
        <end position="349"/>
    </location>
</feature>
<dbReference type="SUPFAM" id="SSF50156">
    <property type="entry name" value="PDZ domain-like"/>
    <property type="match status" value="1"/>
</dbReference>
<keyword evidence="4" id="KW-1185">Reference proteome</keyword>
<dbReference type="InterPro" id="IPR001478">
    <property type="entry name" value="PDZ"/>
</dbReference>
<evidence type="ECO:0000256" key="1">
    <source>
        <dbReference type="SAM" id="MobiDB-lite"/>
    </source>
</evidence>
<dbReference type="InterPro" id="IPR000591">
    <property type="entry name" value="DEP_dom"/>
</dbReference>
<dbReference type="GO" id="GO:0035556">
    <property type="term" value="P:intracellular signal transduction"/>
    <property type="evidence" value="ECO:0007669"/>
    <property type="project" value="InterPro"/>
</dbReference>
<dbReference type="PROSITE" id="PS50106">
    <property type="entry name" value="PDZ"/>
    <property type="match status" value="1"/>
</dbReference>
<dbReference type="WBParaSite" id="Pan_g12456.t1">
    <property type="protein sequence ID" value="Pan_g12456.t1"/>
    <property type="gene ID" value="Pan_g12456"/>
</dbReference>
<dbReference type="Gene3D" id="2.30.42.10">
    <property type="match status" value="1"/>
</dbReference>
<reference evidence="5" key="2">
    <citation type="submission" date="2020-10" db="UniProtKB">
        <authorList>
            <consortium name="WormBaseParasite"/>
        </authorList>
    </citation>
    <scope>IDENTIFICATION</scope>
</reference>
<dbReference type="SMART" id="SM00049">
    <property type="entry name" value="DEP"/>
    <property type="match status" value="1"/>
</dbReference>
<organism evidence="4 5">
    <name type="scientific">Panagrellus redivivus</name>
    <name type="common">Microworm</name>
    <dbReference type="NCBI Taxonomy" id="6233"/>
    <lineage>
        <taxon>Eukaryota</taxon>
        <taxon>Metazoa</taxon>
        <taxon>Ecdysozoa</taxon>
        <taxon>Nematoda</taxon>
        <taxon>Chromadorea</taxon>
        <taxon>Rhabditida</taxon>
        <taxon>Tylenchina</taxon>
        <taxon>Panagrolaimomorpha</taxon>
        <taxon>Panagrolaimoidea</taxon>
        <taxon>Panagrolaimidae</taxon>
        <taxon>Panagrellus</taxon>
    </lineage>
</organism>
<dbReference type="InterPro" id="IPR015506">
    <property type="entry name" value="Dsh/Dvl-rel"/>
</dbReference>
<evidence type="ECO:0000259" key="2">
    <source>
        <dbReference type="PROSITE" id="PS50106"/>
    </source>
</evidence>
<dbReference type="PANTHER" id="PTHR10878">
    <property type="entry name" value="SEGMENT POLARITY PROTEIN DISHEVELLED"/>
    <property type="match status" value="1"/>
</dbReference>
<dbReference type="CDD" id="cd00136">
    <property type="entry name" value="PDZ_canonical"/>
    <property type="match status" value="1"/>
</dbReference>
<dbReference type="InterPro" id="IPR036034">
    <property type="entry name" value="PDZ_sf"/>
</dbReference>
<evidence type="ECO:0000259" key="3">
    <source>
        <dbReference type="PROSITE" id="PS50186"/>
    </source>
</evidence>
<dbReference type="GO" id="GO:0005829">
    <property type="term" value="C:cytosol"/>
    <property type="evidence" value="ECO:0007669"/>
    <property type="project" value="TreeGrafter"/>
</dbReference>
<dbReference type="Proteomes" id="UP000492821">
    <property type="component" value="Unassembled WGS sequence"/>
</dbReference>
<feature type="domain" description="PDZ" evidence="2">
    <location>
        <begin position="99"/>
        <end position="173"/>
    </location>
</feature>
<dbReference type="AlphaFoldDB" id="A0A7E4USW9"/>
<feature type="compositionally biased region" description="Low complexity" evidence="1">
    <location>
        <begin position="1"/>
        <end position="14"/>
    </location>
</feature>
<dbReference type="PANTHER" id="PTHR10878:SF25">
    <property type="entry name" value="SEGMENT POLARITY PROTEIN DISHEVELLED"/>
    <property type="match status" value="1"/>
</dbReference>
<dbReference type="Pfam" id="PF00610">
    <property type="entry name" value="DEP"/>
    <property type="match status" value="1"/>
</dbReference>
<evidence type="ECO:0000313" key="4">
    <source>
        <dbReference type="Proteomes" id="UP000492821"/>
    </source>
</evidence>
<dbReference type="Gene3D" id="1.10.10.10">
    <property type="entry name" value="Winged helix-like DNA-binding domain superfamily/Winged helix DNA-binding domain"/>
    <property type="match status" value="1"/>
</dbReference>
<dbReference type="SUPFAM" id="SSF46785">
    <property type="entry name" value="Winged helix' DNA-binding domain"/>
    <property type="match status" value="1"/>
</dbReference>
<feature type="region of interest" description="Disordered" evidence="1">
    <location>
        <begin position="1"/>
        <end position="77"/>
    </location>
</feature>
<name>A0A7E4USW9_PANRE</name>
<dbReference type="SMART" id="SM00228">
    <property type="entry name" value="PDZ"/>
    <property type="match status" value="1"/>
</dbReference>
<feature type="compositionally biased region" description="Pro residues" evidence="1">
    <location>
        <begin position="68"/>
        <end position="77"/>
    </location>
</feature>
<protein>
    <submittedName>
        <fullName evidence="5">PDZ domain-containing protein</fullName>
    </submittedName>
</protein>
<feature type="compositionally biased region" description="Polar residues" evidence="1">
    <location>
        <begin position="45"/>
        <end position="59"/>
    </location>
</feature>
<evidence type="ECO:0000313" key="5">
    <source>
        <dbReference type="WBParaSite" id="Pan_g12456.t1"/>
    </source>
</evidence>
<proteinExistence type="predicted"/>
<dbReference type="InterPro" id="IPR036388">
    <property type="entry name" value="WH-like_DNA-bd_sf"/>
</dbReference>
<dbReference type="PROSITE" id="PS50186">
    <property type="entry name" value="DEP"/>
    <property type="match status" value="1"/>
</dbReference>
<accession>A0A7E4USW9</accession>
<dbReference type="GO" id="GO:0005109">
    <property type="term" value="F:frizzled binding"/>
    <property type="evidence" value="ECO:0007669"/>
    <property type="project" value="TreeGrafter"/>
</dbReference>
<dbReference type="Pfam" id="PF00595">
    <property type="entry name" value="PDZ"/>
    <property type="match status" value="1"/>
</dbReference>
<dbReference type="GO" id="GO:0060070">
    <property type="term" value="P:canonical Wnt signaling pathway"/>
    <property type="evidence" value="ECO:0007669"/>
    <property type="project" value="TreeGrafter"/>
</dbReference>